<dbReference type="SUPFAM" id="SSF47781">
    <property type="entry name" value="RuvA domain 2-like"/>
    <property type="match status" value="1"/>
</dbReference>
<feature type="transmembrane region" description="Helical" evidence="1">
    <location>
        <begin position="694"/>
        <end position="717"/>
    </location>
</feature>
<keyword evidence="1" id="KW-1133">Transmembrane helix</keyword>
<dbReference type="Proteomes" id="UP001056708">
    <property type="component" value="Chromosome"/>
</dbReference>
<evidence type="ECO:0000313" key="2">
    <source>
        <dbReference type="EMBL" id="USR92497.1"/>
    </source>
</evidence>
<feature type="transmembrane region" description="Helical" evidence="1">
    <location>
        <begin position="564"/>
        <end position="583"/>
    </location>
</feature>
<dbReference type="PROSITE" id="PS51257">
    <property type="entry name" value="PROKAR_LIPOPROTEIN"/>
    <property type="match status" value="1"/>
</dbReference>
<keyword evidence="1" id="KW-0472">Membrane</keyword>
<dbReference type="InterPro" id="IPR010994">
    <property type="entry name" value="RuvA_2-like"/>
</dbReference>
<evidence type="ECO:0000313" key="3">
    <source>
        <dbReference type="Proteomes" id="UP001056708"/>
    </source>
</evidence>
<sequence>MFRSLSGRSLAGIAAILVSCVIAVMTLSPTALAEGIDPPLLTEAMLQQRLERVKLDQGQPVIDLSQVTIDLRGSSLGETGKPFADSFYRQLRPYLNRPSFPPQLDLTGSQIRGRFRIQPLSLNVPLYGQQLSLLLSENERKQLERDRRRRSQLQQLSSSLIPNSPENSGSNFQVRLFRGKLILDGTDFLDDVDWNNTFFLGGIEGRSTVFRGEVQASESRFSKQFKLTQVKFLRPVGFHNSIFFTNVNLNRVQFQGELDFTGATFELGGNFRNGQFKKLANFADSKFLETADFSETIWRSRGDFSKSKFIQSLYFTDSMILDNLSFRETQFLKSVNFREGSFQKVLDFSDAQFNSEAYLNISNLTFDANESQLIGNPGKIGRVLSIPTLQGNENLLINLVRNFRELEQIEDANQVNYKRIILVQRDLVKRVFASNLNTASRETLRQIGFSQAQIAEILQHRQEQVFSSLSEMLSLETVSLNTYTQVRDRLIAVPPITWKLRLYLALKLGFITLLLALSRYGTSFALVFGVGAIAIAYFASLFWLIDRYRRLRPQRIVPTVYESLCVLVTTGLIFMIGVIDIIQSSPQPGLTLACLGVVMGPIPGLLTLRMYQQGRYHDLMDVSYFVEDGAFRELRLMISRLPIMPRFPFFRDRFEPILCDRRWGWLNYYDFSLNNLLKFGFNDIRLRDRQLPGLIAALAWYQWGLGILYISLLFWTLSRTIPGLNLFLYF</sequence>
<dbReference type="EMBL" id="CP098611">
    <property type="protein sequence ID" value="USR92497.1"/>
    <property type="molecule type" value="Genomic_DNA"/>
</dbReference>
<gene>
    <name evidence="2" type="ORF">NEA10_07205</name>
</gene>
<reference evidence="2" key="1">
    <citation type="submission" date="2022-06" db="EMBL/GenBank/DDBJ databases">
        <title>Genome sequence of Phormidium yuhuli AB48 isolated from an industrial photobioreactor environment.</title>
        <authorList>
            <person name="Qiu Y."/>
            <person name="Noonan A.J.C."/>
            <person name="Dofher K."/>
            <person name="Koch M."/>
            <person name="Kieft B."/>
            <person name="Lin X."/>
            <person name="Ziels R.M."/>
            <person name="Hallam S.J."/>
        </authorList>
    </citation>
    <scope>NUCLEOTIDE SEQUENCE</scope>
    <source>
        <strain evidence="2">AB48</strain>
    </source>
</reference>
<feature type="transmembrane region" description="Helical" evidence="1">
    <location>
        <begin position="589"/>
        <end position="608"/>
    </location>
</feature>
<proteinExistence type="predicted"/>
<evidence type="ECO:0000256" key="1">
    <source>
        <dbReference type="SAM" id="Phobius"/>
    </source>
</evidence>
<feature type="transmembrane region" description="Helical" evidence="1">
    <location>
        <begin position="524"/>
        <end position="544"/>
    </location>
</feature>
<dbReference type="RefSeq" id="WP_252664652.1">
    <property type="nucleotide sequence ID" value="NZ_CP098611.1"/>
</dbReference>
<accession>A0ABY5AUP3</accession>
<protein>
    <submittedName>
        <fullName evidence="2">Pentapeptide repeat-containing protein</fullName>
    </submittedName>
</protein>
<organism evidence="2 3">
    <name type="scientific">Phormidium yuhuli AB48</name>
    <dbReference type="NCBI Taxonomy" id="2940671"/>
    <lineage>
        <taxon>Bacteria</taxon>
        <taxon>Bacillati</taxon>
        <taxon>Cyanobacteriota</taxon>
        <taxon>Cyanophyceae</taxon>
        <taxon>Oscillatoriophycideae</taxon>
        <taxon>Oscillatoriales</taxon>
        <taxon>Oscillatoriaceae</taxon>
        <taxon>Phormidium</taxon>
        <taxon>Phormidium yuhuli</taxon>
    </lineage>
</organism>
<keyword evidence="1" id="KW-0812">Transmembrane</keyword>
<keyword evidence="3" id="KW-1185">Reference proteome</keyword>
<name>A0ABY5AUP3_9CYAN</name>